<dbReference type="EMBL" id="CAJEWN010000215">
    <property type="protein sequence ID" value="CAD2173292.1"/>
    <property type="molecule type" value="Genomic_DNA"/>
</dbReference>
<dbReference type="SUPFAM" id="SSF54001">
    <property type="entry name" value="Cysteine proteinases"/>
    <property type="match status" value="1"/>
</dbReference>
<dbReference type="InterPro" id="IPR038765">
    <property type="entry name" value="Papain-like_cys_pep_sf"/>
</dbReference>
<accession>A0A6V7VEK0</accession>
<dbReference type="InterPro" id="IPR018200">
    <property type="entry name" value="USP_CS"/>
</dbReference>
<feature type="region of interest" description="Disordered" evidence="3">
    <location>
        <begin position="152"/>
        <end position="198"/>
    </location>
</feature>
<dbReference type="InterPro" id="IPR001394">
    <property type="entry name" value="Peptidase_C19_UCH"/>
</dbReference>
<evidence type="ECO:0000313" key="5">
    <source>
        <dbReference type="EMBL" id="CAD2173292.1"/>
    </source>
</evidence>
<feature type="domain" description="USP" evidence="4">
    <location>
        <begin position="310"/>
        <end position="910"/>
    </location>
</feature>
<evidence type="ECO:0000256" key="3">
    <source>
        <dbReference type="SAM" id="MobiDB-lite"/>
    </source>
</evidence>
<dbReference type="Pfam" id="PF00443">
    <property type="entry name" value="UCH"/>
    <property type="match status" value="1"/>
</dbReference>
<dbReference type="GO" id="GO:0004843">
    <property type="term" value="F:cysteine-type deubiquitinase activity"/>
    <property type="evidence" value="ECO:0007669"/>
    <property type="project" value="UniProtKB-EC"/>
</dbReference>
<dbReference type="OrthoDB" id="265776at2759"/>
<dbReference type="InterPro" id="IPR028889">
    <property type="entry name" value="USP"/>
</dbReference>
<feature type="compositionally biased region" description="Polar residues" evidence="3">
    <location>
        <begin position="254"/>
        <end position="270"/>
    </location>
</feature>
<dbReference type="PROSITE" id="PS00972">
    <property type="entry name" value="USP_1"/>
    <property type="match status" value="1"/>
</dbReference>
<name>A0A6V7VEK0_MELEN</name>
<protein>
    <recommendedName>
        <fullName evidence="2">ubiquitinyl hydrolase 1</fullName>
        <ecNumber evidence="2">3.4.19.12</ecNumber>
    </recommendedName>
</protein>
<evidence type="ECO:0000259" key="4">
    <source>
        <dbReference type="PROSITE" id="PS50235"/>
    </source>
</evidence>
<dbReference type="EC" id="3.4.19.12" evidence="2"/>
<dbReference type="Proteomes" id="UP000580250">
    <property type="component" value="Unassembled WGS sequence"/>
</dbReference>
<dbReference type="GO" id="GO:0016579">
    <property type="term" value="P:protein deubiquitination"/>
    <property type="evidence" value="ECO:0007669"/>
    <property type="project" value="InterPro"/>
</dbReference>
<comment type="caution">
    <text evidence="5">The sequence shown here is derived from an EMBL/GenBank/DDBJ whole genome shotgun (WGS) entry which is preliminary data.</text>
</comment>
<reference evidence="5 6" key="1">
    <citation type="submission" date="2020-08" db="EMBL/GenBank/DDBJ databases">
        <authorList>
            <person name="Koutsovoulos G."/>
            <person name="Danchin GJ E."/>
        </authorList>
    </citation>
    <scope>NUCLEOTIDE SEQUENCE [LARGE SCALE GENOMIC DNA]</scope>
</reference>
<dbReference type="PROSITE" id="PS00973">
    <property type="entry name" value="USP_2"/>
    <property type="match status" value="1"/>
</dbReference>
<feature type="compositionally biased region" description="Polar residues" evidence="3">
    <location>
        <begin position="175"/>
        <end position="198"/>
    </location>
</feature>
<evidence type="ECO:0000256" key="1">
    <source>
        <dbReference type="ARBA" id="ARBA00000707"/>
    </source>
</evidence>
<dbReference type="Gene3D" id="3.90.70.10">
    <property type="entry name" value="Cysteine proteinases"/>
    <property type="match status" value="2"/>
</dbReference>
<dbReference type="CDD" id="cd02257">
    <property type="entry name" value="Peptidase_C19"/>
    <property type="match status" value="2"/>
</dbReference>
<comment type="catalytic activity">
    <reaction evidence="1">
        <text>Thiol-dependent hydrolysis of ester, thioester, amide, peptide and isopeptide bonds formed by the C-terminal Gly of ubiquitin (a 76-residue protein attached to proteins as an intracellular targeting signal).</text>
        <dbReference type="EC" id="3.4.19.12"/>
    </reaction>
</comment>
<evidence type="ECO:0000313" key="6">
    <source>
        <dbReference type="Proteomes" id="UP000580250"/>
    </source>
</evidence>
<evidence type="ECO:0000256" key="2">
    <source>
        <dbReference type="ARBA" id="ARBA00012759"/>
    </source>
</evidence>
<proteinExistence type="predicted"/>
<dbReference type="InterPro" id="IPR050185">
    <property type="entry name" value="Ub_carboxyl-term_hydrolase"/>
</dbReference>
<organism evidence="5 6">
    <name type="scientific">Meloidogyne enterolobii</name>
    <name type="common">Root-knot nematode worm</name>
    <name type="synonym">Meloidogyne mayaguensis</name>
    <dbReference type="NCBI Taxonomy" id="390850"/>
    <lineage>
        <taxon>Eukaryota</taxon>
        <taxon>Metazoa</taxon>
        <taxon>Ecdysozoa</taxon>
        <taxon>Nematoda</taxon>
        <taxon>Chromadorea</taxon>
        <taxon>Rhabditida</taxon>
        <taxon>Tylenchina</taxon>
        <taxon>Tylenchomorpha</taxon>
        <taxon>Tylenchoidea</taxon>
        <taxon>Meloidogynidae</taxon>
        <taxon>Meloidogyninae</taxon>
        <taxon>Meloidogyne</taxon>
    </lineage>
</organism>
<sequence length="1006" mass="114501">MIGICPRKMRWNVETIDHIFDKMGQILYTSKFPTDGLEGAGTSKYPSYSTYVGQYSPSLRNTASSSAAQGNYSTRYDVPNAERRRPSGVPLYNLAKNSTYNAENYGANGSSRFAQGGYNDYGAQRTGSIPTRHLIGGTRGRRDLSATPINTRFSSTQNVNGHLPYAAPTTHRRSSSSSIGFINENRPQQSSSAFNSSRDSIVKRSSTVLPFNNVDYSRPSTVDSIDSSIKDVQRRTGDISISKADITKRPPLPSTTKFTPNKHTSVPIPDTSNAIFDRQLAQKRPTITPDERSPTIICDRNPKTIIPCLRGLLNHGNTCYFSAIIQCLAACERFAEFLICNDSEFSDHANRDDEDGLYKSFVSTLRCLWFNNPNADSFCLKTLRFIGQANPLFIISHQQDSHECLIWLLNKLHEETKGHGTKTNINKSTSKLRTYKSEEELASDALEKISGSHESTVMDLFRGQFRTALKCTNPGCGFTNLSFEPYLCISLSVPLAKKLHHYSVLLFSFHPTREIIRFYFAVPEASLNVRHFKNKIMERMNGSSDETVSCCVEPNGLIQLLDDDFVICFDNRQFGELNILEIPKILPTHKNDDTIVCIVVFVMGTLPNCERFENPFVALLNRQWNYAVISNFLLQKCERLLPRHFSILPQDYNIFVQSRDNSLQVLHPQTKRPLFNDFVERILNDIDNPKKVLRVVIEWDLSLKQRFLSYVVPEPILNDYSFYRKVESSDYDSKQSTISLTNLLDQFVGCESIRDWTCPNCAKSPGSMELRFHSLPDVLVFHLKRFELLSETVTKKIDSRVKIPLEKLDMSPYVYSQYSKSSTLPKNKKGGNKTFNYVEKNSMIYDLAGVIYHYGERTNSGHYTAATLNPVDGKWRIFDDSRVSTLAESVTGSSELEISSRSYLLFYQRQPYLQRKLTWFPQNVPEHIIKKYQKKEYAENVDRSYANGNSIFYKDNSDPTLKESYLKSPTKSLTQERTIPIIRETRAGPAVGYVPEFTSSYTNRNF</sequence>
<gene>
    <name evidence="5" type="ORF">MENT_LOCUS24893</name>
</gene>
<dbReference type="PANTHER" id="PTHR21646">
    <property type="entry name" value="UBIQUITIN CARBOXYL-TERMINAL HYDROLASE"/>
    <property type="match status" value="1"/>
</dbReference>
<dbReference type="PROSITE" id="PS50235">
    <property type="entry name" value="USP_3"/>
    <property type="match status" value="1"/>
</dbReference>
<dbReference type="AlphaFoldDB" id="A0A6V7VEK0"/>
<feature type="region of interest" description="Disordered" evidence="3">
    <location>
        <begin position="245"/>
        <end position="270"/>
    </location>
</feature>